<proteinExistence type="predicted"/>
<evidence type="ECO:0000313" key="2">
    <source>
        <dbReference type="EMBL" id="CAD2083637.1"/>
    </source>
</evidence>
<feature type="compositionally biased region" description="Polar residues" evidence="1">
    <location>
        <begin position="1478"/>
        <end position="1504"/>
    </location>
</feature>
<feature type="compositionally biased region" description="Basic residues" evidence="1">
    <location>
        <begin position="351"/>
        <end position="370"/>
    </location>
</feature>
<organism evidence="2 3">
    <name type="scientific">Plasmodium vinckei brucechwatti</name>
    <dbReference type="NCBI Taxonomy" id="119398"/>
    <lineage>
        <taxon>Eukaryota</taxon>
        <taxon>Sar</taxon>
        <taxon>Alveolata</taxon>
        <taxon>Apicomplexa</taxon>
        <taxon>Aconoidasida</taxon>
        <taxon>Haemosporida</taxon>
        <taxon>Plasmodiidae</taxon>
        <taxon>Plasmodium</taxon>
        <taxon>Plasmodium (Vinckeia)</taxon>
    </lineage>
</organism>
<feature type="region of interest" description="Disordered" evidence="1">
    <location>
        <begin position="658"/>
        <end position="693"/>
    </location>
</feature>
<protein>
    <submittedName>
        <fullName evidence="2">Transcription factor with AP2 domain(S), putative SPE2-interacting protein, putative</fullName>
    </submittedName>
</protein>
<feature type="compositionally biased region" description="Polar residues" evidence="1">
    <location>
        <begin position="665"/>
        <end position="681"/>
    </location>
</feature>
<dbReference type="EMBL" id="LR865379">
    <property type="protein sequence ID" value="CAD2083637.1"/>
    <property type="molecule type" value="Genomic_DNA"/>
</dbReference>
<reference evidence="2 3" key="1">
    <citation type="submission" date="2020-08" db="EMBL/GenBank/DDBJ databases">
        <authorList>
            <person name="Ramaprasad A."/>
        </authorList>
    </citation>
    <scope>NUCLEOTIDE SEQUENCE [LARGE SCALE GENOMIC DNA]</scope>
</reference>
<feature type="region of interest" description="Disordered" evidence="1">
    <location>
        <begin position="1444"/>
        <end position="1504"/>
    </location>
</feature>
<feature type="compositionally biased region" description="Basic and acidic residues" evidence="1">
    <location>
        <begin position="1391"/>
        <end position="1402"/>
    </location>
</feature>
<name>A0A6V7RU61_PLAVN</name>
<feature type="region of interest" description="Disordered" evidence="1">
    <location>
        <begin position="262"/>
        <end position="288"/>
    </location>
</feature>
<feature type="compositionally biased region" description="Low complexity" evidence="1">
    <location>
        <begin position="300"/>
        <end position="318"/>
    </location>
</feature>
<feature type="region of interest" description="Disordered" evidence="1">
    <location>
        <begin position="1522"/>
        <end position="1545"/>
    </location>
</feature>
<feature type="compositionally biased region" description="Basic and acidic residues" evidence="1">
    <location>
        <begin position="1447"/>
        <end position="1460"/>
    </location>
</feature>
<feature type="region of interest" description="Disordered" evidence="1">
    <location>
        <begin position="300"/>
        <end position="325"/>
    </location>
</feature>
<dbReference type="VEuPathDB" id="PlasmoDB:PVBDA_0100490"/>
<accession>A0A6V7RU61</accession>
<gene>
    <name evidence="2" type="ORF">PVBDA_0100490</name>
</gene>
<sequence length="1681" mass="193669">MQTCNKTADCIDKIDNLLLNAQHIEKKETKFGQVFVIDMIKGVNVETDNMKEEKVCGTNSLVPVSTIQNGNDGEMNNGVSEVKINKEPVILIDKIERCLVVEWYENDIRREQRISYKKYGNDKAKLRAKELIEKLKSGITFEQLYPDKGPPIVKVYENVGDYKVSLIRDRIEREWRVEWIDNGAPMKARWSCKKVGNDEAQKRADAFAQSMIKGVFNPMLLHKATGTRFSRSDRTVVKINVYMKKNVKRKKKTKSGIVKAEKNTPVSNGTREGLRRSRNNNNIANNANNEYTGCVLKNVSENKNNKSNSNYNLNSGSNDENNVNIQEYNGSTTYYINTGETVKNEDESSQKKRAYTPRSKGVRSTRLRKVSKTDGKTSANVGGGNKKGRSTTQYNETSINRYTINNHQLVNNLYDETLEKNSIVWSNKNNKMNSNIKDIYYNNMTNMCDAYHINNNIHNGALDTNLERGEYPVHIPYLDNYNNYAFLNYNIENSIQNNLQNNQYNVKHDIRELYRYTNSNNFLNRGLEVNNNLYTIGSINKDINFISDSNLENKNYYHINNGDVCLANYNDNLINKNKKYGDNNFVIRPTENYNCEIVQNESKDNTVLNSGIYRKQTPNKTEIMDENGISNMNVLSVNKNDLACVERNNVINSVNKSDEIKDNTNDTPIFQNESENNSSCSKGDLRTSKGINKNENNINEAPFYCTSHNEKLNKFEYIVNNNYDLYESDNIKKNNRRRSTISNGYNMNNEKNDESLENNFFDNINKSKTSIQKKRTRYSSLSRLNTNDHTICSNETINNNYDISYNNQINETKDTNNLYKYVGQENYMNTYIINSNDSNLRIDDKDKNQNVNEVIEEGKVYHSYTKMNNMVSIDEKTRIQNSKDVSNIYMNDNNLICYENMELKRLIPENTSIEFVENPRGYRVPYIYQYKMFYEYFEVPLNGSKEIGIQQIYNALLFCLHILSVGWNVNKNEYIENYLNALSNPCFKNIVMNNYMSDSVINNMYNIGYTFSNSNYNKIGYMDGMNSNLFPYTSMNNTNMYNNKYLINNLENVNLESGLTSSSVMPISTSASNMDGVYIMMDNVNDSGILSNSSRINIKDDNCMNNSTDIHNFNETQKFEDMNNARNTVSLNNMRDSKQMQDMIYLNDINNLYKNPMFYNMNSGECGMNNLANPSLSTDINSQLYMNHIVNNNLENMNSQKIIMYPNELNNITNKNYINSMKNIVNINNMYHTNNFNDINSTPNSAYKLRNPQDIPNIDNINNNYNMNYMKENLNNPTMMNRMNMVNTIDQGLQNINYGVDLNKNFSYLNSDDKKNIIMNNDYVINDEQICSNESIPNISNGYYKTINNNNNLIYHNNYQFDELRDNCFADPSLSASKRKEGDVDATGDSINDKNDSKTDAKENFDKENVEVTNYNDSNIDMNRKDYYTYLNVNGTNKIDVGSKLSRTHESKDNANKDDLNLVEENINNGTVPKKSDGINTSMQENSASVSKQSEDNANGNKESSFVMNYNLKPCLNENKTEEAENKYDTDNSNESNTKNSLQNSLSSECRSNIINYNNENAQNIMNNNMASIELVKNNNMNVINQNIDKCDEMIYNGYIKDSKNNTSTGSIYLSPINLIKDSYNYEFYSNTKMNEKIRSTSNSSTINTEYLSSNHMNSSSMNNGCPSNNINRQMHNILEK</sequence>
<feature type="compositionally biased region" description="Polar residues" evidence="1">
    <location>
        <begin position="1531"/>
        <end position="1545"/>
    </location>
</feature>
<evidence type="ECO:0000256" key="1">
    <source>
        <dbReference type="SAM" id="MobiDB-lite"/>
    </source>
</evidence>
<feature type="region of interest" description="Disordered" evidence="1">
    <location>
        <begin position="339"/>
        <end position="392"/>
    </location>
</feature>
<dbReference type="Proteomes" id="UP000515550">
    <property type="component" value="Chromosome PVBDA_01"/>
</dbReference>
<feature type="compositionally biased region" description="Low complexity" evidence="1">
    <location>
        <begin position="279"/>
        <end position="288"/>
    </location>
</feature>
<evidence type="ECO:0000313" key="3">
    <source>
        <dbReference type="Proteomes" id="UP000515550"/>
    </source>
</evidence>
<feature type="region of interest" description="Disordered" evidence="1">
    <location>
        <begin position="1375"/>
        <end position="1402"/>
    </location>
</feature>